<gene>
    <name evidence="4" type="ORF">PUT78_23130</name>
</gene>
<accession>A0ABT5TG42</accession>
<comment type="caution">
    <text evidence="4">The sequence shown here is derived from an EMBL/GenBank/DDBJ whole genome shotgun (WGS) entry which is preliminary data.</text>
</comment>
<evidence type="ECO:0000313" key="5">
    <source>
        <dbReference type="Proteomes" id="UP001431784"/>
    </source>
</evidence>
<dbReference type="Pfam" id="PF13561">
    <property type="entry name" value="adh_short_C2"/>
    <property type="match status" value="1"/>
</dbReference>
<keyword evidence="2" id="KW-0560">Oxidoreductase</keyword>
<dbReference type="InterPro" id="IPR002347">
    <property type="entry name" value="SDR_fam"/>
</dbReference>
<dbReference type="PANTHER" id="PTHR48107">
    <property type="entry name" value="NADPH-DEPENDENT ALDEHYDE REDUCTASE-LIKE PROTEIN, CHLOROPLASTIC-RELATED"/>
    <property type="match status" value="1"/>
</dbReference>
<dbReference type="RefSeq" id="WP_274354575.1">
    <property type="nucleotide sequence ID" value="NZ_JAQZSM010000081.1"/>
</dbReference>
<feature type="domain" description="Ketoreductase" evidence="3">
    <location>
        <begin position="6"/>
        <end position="211"/>
    </location>
</feature>
<dbReference type="EMBL" id="JAQZSM010000081">
    <property type="protein sequence ID" value="MDD7973924.1"/>
    <property type="molecule type" value="Genomic_DNA"/>
</dbReference>
<dbReference type="InterPro" id="IPR036291">
    <property type="entry name" value="NAD(P)-bd_dom_sf"/>
</dbReference>
<dbReference type="PANTHER" id="PTHR48107:SF7">
    <property type="entry name" value="RE15974P"/>
    <property type="match status" value="1"/>
</dbReference>
<name>A0ABT5TG42_9RHOB</name>
<dbReference type="SMART" id="SM00822">
    <property type="entry name" value="PKS_KR"/>
    <property type="match status" value="1"/>
</dbReference>
<dbReference type="InterPro" id="IPR057326">
    <property type="entry name" value="KR_dom"/>
</dbReference>
<proteinExistence type="inferred from homology"/>
<protein>
    <submittedName>
        <fullName evidence="4">SDR family oxidoreductase</fullName>
    </submittedName>
</protein>
<dbReference type="Gene3D" id="3.40.50.720">
    <property type="entry name" value="NAD(P)-binding Rossmann-like Domain"/>
    <property type="match status" value="1"/>
</dbReference>
<evidence type="ECO:0000313" key="4">
    <source>
        <dbReference type="EMBL" id="MDD7973924.1"/>
    </source>
</evidence>
<dbReference type="PRINTS" id="PR00080">
    <property type="entry name" value="SDRFAMILY"/>
</dbReference>
<dbReference type="PRINTS" id="PR00081">
    <property type="entry name" value="GDHRDH"/>
</dbReference>
<dbReference type="SUPFAM" id="SSF51735">
    <property type="entry name" value="NAD(P)-binding Rossmann-fold domains"/>
    <property type="match status" value="1"/>
</dbReference>
<organism evidence="4 5">
    <name type="scientific">Roseinatronobacter alkalisoli</name>
    <dbReference type="NCBI Taxonomy" id="3028235"/>
    <lineage>
        <taxon>Bacteria</taxon>
        <taxon>Pseudomonadati</taxon>
        <taxon>Pseudomonadota</taxon>
        <taxon>Alphaproteobacteria</taxon>
        <taxon>Rhodobacterales</taxon>
        <taxon>Paracoccaceae</taxon>
        <taxon>Roseinatronobacter</taxon>
    </lineage>
</organism>
<evidence type="ECO:0000256" key="1">
    <source>
        <dbReference type="ARBA" id="ARBA00006484"/>
    </source>
</evidence>
<comment type="similarity">
    <text evidence="1">Belongs to the short-chain dehydrogenases/reductases (SDR) family.</text>
</comment>
<reference evidence="4" key="1">
    <citation type="submission" date="2023-02" db="EMBL/GenBank/DDBJ databases">
        <title>Description of Roseinatronobacter alkalisoli sp. nov., an alkaliphilic bacerium isolated from soda soil.</title>
        <authorList>
            <person name="Wei W."/>
        </authorList>
    </citation>
    <scope>NUCLEOTIDE SEQUENCE</scope>
    <source>
        <strain evidence="4">HJB301</strain>
    </source>
</reference>
<sequence>MSDQKRIALVTGGGRGIGRAIVERLAKDGFSVAFTYRENETAAADLVAELEARGHNAKAICADIADIGKTPDMFDNVGAWGGGKDHGFLNVLVCSAGVIEHAPIDSIGPDFFDRVMSINARGTFFTMQQGARHMRDGGRMVCVSTIGTAWPSFGEAIYAASKAAVEQFCRVASRELGARGITVNSVSPGPTDTDLLRNQASVADLDGVGAMTALGRIGKPEDIARVVSFLAGSDSGWVTGQNIVADGGLT</sequence>
<evidence type="ECO:0000259" key="3">
    <source>
        <dbReference type="SMART" id="SM00822"/>
    </source>
</evidence>
<dbReference type="Proteomes" id="UP001431784">
    <property type="component" value="Unassembled WGS sequence"/>
</dbReference>
<evidence type="ECO:0000256" key="2">
    <source>
        <dbReference type="ARBA" id="ARBA00023002"/>
    </source>
</evidence>
<keyword evidence="5" id="KW-1185">Reference proteome</keyword>